<accession>A0AAD9U4K6</accession>
<dbReference type="Pfam" id="PF04765">
    <property type="entry name" value="TOD1_MUCI70"/>
    <property type="match status" value="1"/>
</dbReference>
<proteinExistence type="predicted"/>
<dbReference type="PANTHER" id="PTHR12956">
    <property type="entry name" value="ALKALINE CERAMIDASE-RELATED"/>
    <property type="match status" value="1"/>
</dbReference>
<dbReference type="PANTHER" id="PTHR12956:SF27">
    <property type="entry name" value="TRANSMEMBRANE PROTEIN"/>
    <property type="match status" value="1"/>
</dbReference>
<protein>
    <recommendedName>
        <fullName evidence="1">TOD1/MUCI70 glycosyltransferase-like domain-containing protein</fullName>
    </recommendedName>
</protein>
<comment type="caution">
    <text evidence="2">The sequence shown here is derived from an EMBL/GenBank/DDBJ whole genome shotgun (WGS) entry which is preliminary data.</text>
</comment>
<reference evidence="2" key="1">
    <citation type="journal article" date="2023" name="Plant J.">
        <title>Genome sequences and population genomics provide insights into the demographic history, inbreeding, and mutation load of two 'living fossil' tree species of Dipteronia.</title>
        <authorList>
            <person name="Feng Y."/>
            <person name="Comes H.P."/>
            <person name="Chen J."/>
            <person name="Zhu S."/>
            <person name="Lu R."/>
            <person name="Zhang X."/>
            <person name="Li P."/>
            <person name="Qiu J."/>
            <person name="Olsen K.M."/>
            <person name="Qiu Y."/>
        </authorList>
    </citation>
    <scope>NUCLEOTIDE SEQUENCE</scope>
    <source>
        <strain evidence="2">KIB01</strain>
    </source>
</reference>
<dbReference type="AlphaFoldDB" id="A0AAD9U4K6"/>
<keyword evidence="3" id="KW-1185">Reference proteome</keyword>
<evidence type="ECO:0000313" key="2">
    <source>
        <dbReference type="EMBL" id="KAK2647320.1"/>
    </source>
</evidence>
<dbReference type="InterPro" id="IPR048354">
    <property type="entry name" value="TOD1_MUCI70_glycTrfase_dom"/>
</dbReference>
<evidence type="ECO:0000313" key="3">
    <source>
        <dbReference type="Proteomes" id="UP001280121"/>
    </source>
</evidence>
<dbReference type="Proteomes" id="UP001280121">
    <property type="component" value="Unassembled WGS sequence"/>
</dbReference>
<gene>
    <name evidence="2" type="ORF">Ddye_014809</name>
</gene>
<name>A0AAD9U4K6_9ROSI</name>
<sequence>MQQIGMTIGEMWMREISDFSLKHICFVLFVDEKSLSTLSSEGNNPDDRGYIDVWRIVIVGNLPFNNMPKNPKVAKFLGHPLFPSTRYSIWNDSKVRLEADPMLMIERFFMEN</sequence>
<evidence type="ECO:0000259" key="1">
    <source>
        <dbReference type="Pfam" id="PF04765"/>
    </source>
</evidence>
<feature type="domain" description="TOD1/MUCI70 glycosyltransferase-like" evidence="1">
    <location>
        <begin position="15"/>
        <end position="110"/>
    </location>
</feature>
<dbReference type="EMBL" id="JANJYI010000005">
    <property type="protein sequence ID" value="KAK2647320.1"/>
    <property type="molecule type" value="Genomic_DNA"/>
</dbReference>
<dbReference type="InterPro" id="IPR006852">
    <property type="entry name" value="TOD1_MUCI70"/>
</dbReference>
<organism evidence="2 3">
    <name type="scientific">Dipteronia dyeriana</name>
    <dbReference type="NCBI Taxonomy" id="168575"/>
    <lineage>
        <taxon>Eukaryota</taxon>
        <taxon>Viridiplantae</taxon>
        <taxon>Streptophyta</taxon>
        <taxon>Embryophyta</taxon>
        <taxon>Tracheophyta</taxon>
        <taxon>Spermatophyta</taxon>
        <taxon>Magnoliopsida</taxon>
        <taxon>eudicotyledons</taxon>
        <taxon>Gunneridae</taxon>
        <taxon>Pentapetalae</taxon>
        <taxon>rosids</taxon>
        <taxon>malvids</taxon>
        <taxon>Sapindales</taxon>
        <taxon>Sapindaceae</taxon>
        <taxon>Hippocastanoideae</taxon>
        <taxon>Acereae</taxon>
        <taxon>Dipteronia</taxon>
    </lineage>
</organism>